<sequence>MHRVDAVGNSLGVRRELVDGIRSLLGRRKGVCQRKIKTRQKIIVGSRKAYRGGILSKFARRFTKGIRKLTRNTEGDRWKKTERLTARMPEAVGLAGVRS</sequence>
<organism evidence="1 2">
    <name type="scientific">Ensete ventricosum</name>
    <name type="common">Abyssinian banana</name>
    <name type="synonym">Musa ensete</name>
    <dbReference type="NCBI Taxonomy" id="4639"/>
    <lineage>
        <taxon>Eukaryota</taxon>
        <taxon>Viridiplantae</taxon>
        <taxon>Streptophyta</taxon>
        <taxon>Embryophyta</taxon>
        <taxon>Tracheophyta</taxon>
        <taxon>Spermatophyta</taxon>
        <taxon>Magnoliopsida</taxon>
        <taxon>Liliopsida</taxon>
        <taxon>Zingiberales</taxon>
        <taxon>Musaceae</taxon>
        <taxon>Ensete</taxon>
    </lineage>
</organism>
<accession>A0A426YGB2</accession>
<dbReference type="AlphaFoldDB" id="A0A426YGB2"/>
<evidence type="ECO:0000313" key="2">
    <source>
        <dbReference type="Proteomes" id="UP000287651"/>
    </source>
</evidence>
<evidence type="ECO:0000313" key="1">
    <source>
        <dbReference type="EMBL" id="RRT50753.1"/>
    </source>
</evidence>
<dbReference type="Proteomes" id="UP000287651">
    <property type="component" value="Unassembled WGS sequence"/>
</dbReference>
<reference evidence="1 2" key="1">
    <citation type="journal article" date="2014" name="Agronomy (Basel)">
        <title>A Draft Genome Sequence for Ensete ventricosum, the Drought-Tolerant Tree Against Hunger.</title>
        <authorList>
            <person name="Harrison J."/>
            <person name="Moore K.A."/>
            <person name="Paszkiewicz K."/>
            <person name="Jones T."/>
            <person name="Grant M."/>
            <person name="Ambacheew D."/>
            <person name="Muzemil S."/>
            <person name="Studholme D.J."/>
        </authorList>
    </citation>
    <scope>NUCLEOTIDE SEQUENCE [LARGE SCALE GENOMIC DNA]</scope>
</reference>
<proteinExistence type="predicted"/>
<dbReference type="EMBL" id="AMZH03012589">
    <property type="protein sequence ID" value="RRT50753.1"/>
    <property type="molecule type" value="Genomic_DNA"/>
</dbReference>
<protein>
    <submittedName>
        <fullName evidence="1">Uncharacterized protein</fullName>
    </submittedName>
</protein>
<name>A0A426YGB2_ENSVE</name>
<gene>
    <name evidence="1" type="ORF">B296_00005600</name>
</gene>
<comment type="caution">
    <text evidence="1">The sequence shown here is derived from an EMBL/GenBank/DDBJ whole genome shotgun (WGS) entry which is preliminary data.</text>
</comment>